<dbReference type="SUPFAM" id="SSF51735">
    <property type="entry name" value="NAD(P)-binding Rossmann-fold domains"/>
    <property type="match status" value="1"/>
</dbReference>
<dbReference type="EC" id="1.-.-.-" evidence="4"/>
<dbReference type="EMBL" id="CH940648">
    <property type="protein sequence ID" value="EDW61024.2"/>
    <property type="molecule type" value="Genomic_DNA"/>
</dbReference>
<dbReference type="PRINTS" id="PR00080">
    <property type="entry name" value="SDRFAMILY"/>
</dbReference>
<organism evidence="4 5">
    <name type="scientific">Drosophila virilis</name>
    <name type="common">Fruit fly</name>
    <dbReference type="NCBI Taxonomy" id="7244"/>
    <lineage>
        <taxon>Eukaryota</taxon>
        <taxon>Metazoa</taxon>
        <taxon>Ecdysozoa</taxon>
        <taxon>Arthropoda</taxon>
        <taxon>Hexapoda</taxon>
        <taxon>Insecta</taxon>
        <taxon>Pterygota</taxon>
        <taxon>Neoptera</taxon>
        <taxon>Endopterygota</taxon>
        <taxon>Diptera</taxon>
        <taxon>Brachycera</taxon>
        <taxon>Muscomorpha</taxon>
        <taxon>Ephydroidea</taxon>
        <taxon>Drosophilidae</taxon>
        <taxon>Drosophila</taxon>
    </lineage>
</organism>
<protein>
    <submittedName>
        <fullName evidence="4">Uncharacterized protein, isoform A</fullName>
        <ecNumber evidence="4">1.-.-.-</ecNumber>
    </submittedName>
</protein>
<dbReference type="FunCoup" id="B4LMT3">
    <property type="interactions" value="243"/>
</dbReference>
<reference evidence="4 5" key="1">
    <citation type="journal article" date="2007" name="Nature">
        <title>Evolution of genes and genomes on the Drosophila phylogeny.</title>
        <authorList>
            <consortium name="Drosophila 12 Genomes Consortium"/>
            <person name="Clark A.G."/>
            <person name="Eisen M.B."/>
            <person name="Smith D.R."/>
            <person name="Bergman C.M."/>
            <person name="Oliver B."/>
            <person name="Markow T.A."/>
            <person name="Kaufman T.C."/>
            <person name="Kellis M."/>
            <person name="Gelbart W."/>
            <person name="Iyer V.N."/>
            <person name="Pollard D.A."/>
            <person name="Sackton T.B."/>
            <person name="Larracuente A.M."/>
            <person name="Singh N.D."/>
            <person name="Abad J.P."/>
            <person name="Abt D.N."/>
            <person name="Adryan B."/>
            <person name="Aguade M."/>
            <person name="Akashi H."/>
            <person name="Anderson W.W."/>
            <person name="Aquadro C.F."/>
            <person name="Ardell D.H."/>
            <person name="Arguello R."/>
            <person name="Artieri C.G."/>
            <person name="Barbash D.A."/>
            <person name="Barker D."/>
            <person name="Barsanti P."/>
            <person name="Batterham P."/>
            <person name="Batzoglou S."/>
            <person name="Begun D."/>
            <person name="Bhutkar A."/>
            <person name="Blanco E."/>
            <person name="Bosak S.A."/>
            <person name="Bradley R.K."/>
            <person name="Brand A.D."/>
            <person name="Brent M.R."/>
            <person name="Brooks A.N."/>
            <person name="Brown R.H."/>
            <person name="Butlin R.K."/>
            <person name="Caggese C."/>
            <person name="Calvi B.R."/>
            <person name="Bernardo de Carvalho A."/>
            <person name="Caspi A."/>
            <person name="Castrezana S."/>
            <person name="Celniker S.E."/>
            <person name="Chang J.L."/>
            <person name="Chapple C."/>
            <person name="Chatterji S."/>
            <person name="Chinwalla A."/>
            <person name="Civetta A."/>
            <person name="Clifton S.W."/>
            <person name="Comeron J.M."/>
            <person name="Costello J.C."/>
            <person name="Coyne J.A."/>
            <person name="Daub J."/>
            <person name="David R.G."/>
            <person name="Delcher A.L."/>
            <person name="Delehaunty K."/>
            <person name="Do C.B."/>
            <person name="Ebling H."/>
            <person name="Edwards K."/>
            <person name="Eickbush T."/>
            <person name="Evans J.D."/>
            <person name="Filipski A."/>
            <person name="Findeiss S."/>
            <person name="Freyhult E."/>
            <person name="Fulton L."/>
            <person name="Fulton R."/>
            <person name="Garcia A.C."/>
            <person name="Gardiner A."/>
            <person name="Garfield D.A."/>
            <person name="Garvin B.E."/>
            <person name="Gibson G."/>
            <person name="Gilbert D."/>
            <person name="Gnerre S."/>
            <person name="Godfrey J."/>
            <person name="Good R."/>
            <person name="Gotea V."/>
            <person name="Gravely B."/>
            <person name="Greenberg A.J."/>
            <person name="Griffiths-Jones S."/>
            <person name="Gross S."/>
            <person name="Guigo R."/>
            <person name="Gustafson E.A."/>
            <person name="Haerty W."/>
            <person name="Hahn M.W."/>
            <person name="Halligan D.L."/>
            <person name="Halpern A.L."/>
            <person name="Halter G.M."/>
            <person name="Han M.V."/>
            <person name="Heger A."/>
            <person name="Hillier L."/>
            <person name="Hinrichs A.S."/>
            <person name="Holmes I."/>
            <person name="Hoskins R.A."/>
            <person name="Hubisz M.J."/>
            <person name="Hultmark D."/>
            <person name="Huntley M.A."/>
            <person name="Jaffe D.B."/>
            <person name="Jagadeeshan S."/>
            <person name="Jeck W.R."/>
            <person name="Johnson J."/>
            <person name="Jones C.D."/>
            <person name="Jordan W.C."/>
            <person name="Karpen G.H."/>
            <person name="Kataoka E."/>
            <person name="Keightley P.D."/>
            <person name="Kheradpour P."/>
            <person name="Kirkness E.F."/>
            <person name="Koerich L.B."/>
            <person name="Kristiansen K."/>
            <person name="Kudrna D."/>
            <person name="Kulathinal R.J."/>
            <person name="Kumar S."/>
            <person name="Kwok R."/>
            <person name="Lander E."/>
            <person name="Langley C.H."/>
            <person name="Lapoint R."/>
            <person name="Lazzaro B.P."/>
            <person name="Lee S.J."/>
            <person name="Levesque L."/>
            <person name="Li R."/>
            <person name="Lin C.F."/>
            <person name="Lin M.F."/>
            <person name="Lindblad-Toh K."/>
            <person name="Llopart A."/>
            <person name="Long M."/>
            <person name="Low L."/>
            <person name="Lozovsky E."/>
            <person name="Lu J."/>
            <person name="Luo M."/>
            <person name="Machado C.A."/>
            <person name="Makalowski W."/>
            <person name="Marzo M."/>
            <person name="Matsuda M."/>
            <person name="Matzkin L."/>
            <person name="McAllister B."/>
            <person name="McBride C.S."/>
            <person name="McKernan B."/>
            <person name="McKernan K."/>
            <person name="Mendez-Lago M."/>
            <person name="Minx P."/>
            <person name="Mollenhauer M.U."/>
            <person name="Montooth K."/>
            <person name="Mount S.M."/>
            <person name="Mu X."/>
            <person name="Myers E."/>
            <person name="Negre B."/>
            <person name="Newfeld S."/>
            <person name="Nielsen R."/>
            <person name="Noor M.A."/>
            <person name="O'Grady P."/>
            <person name="Pachter L."/>
            <person name="Papaceit M."/>
            <person name="Parisi M.J."/>
            <person name="Parisi M."/>
            <person name="Parts L."/>
            <person name="Pedersen J.S."/>
            <person name="Pesole G."/>
            <person name="Phillippy A.M."/>
            <person name="Ponting C.P."/>
            <person name="Pop M."/>
            <person name="Porcelli D."/>
            <person name="Powell J.R."/>
            <person name="Prohaska S."/>
            <person name="Pruitt K."/>
            <person name="Puig M."/>
            <person name="Quesneville H."/>
            <person name="Ram K.R."/>
            <person name="Rand D."/>
            <person name="Rasmussen M.D."/>
            <person name="Reed L.K."/>
            <person name="Reenan R."/>
            <person name="Reily A."/>
            <person name="Remington K.A."/>
            <person name="Rieger T.T."/>
            <person name="Ritchie M.G."/>
            <person name="Robin C."/>
            <person name="Rogers Y.H."/>
            <person name="Rohde C."/>
            <person name="Rozas J."/>
            <person name="Rubenfield M.J."/>
            <person name="Ruiz A."/>
            <person name="Russo S."/>
            <person name="Salzberg S.L."/>
            <person name="Sanchez-Gracia A."/>
            <person name="Saranga D.J."/>
            <person name="Sato H."/>
            <person name="Schaeffer S.W."/>
            <person name="Schatz M.C."/>
            <person name="Schlenke T."/>
            <person name="Schwartz R."/>
            <person name="Segarra C."/>
            <person name="Singh R.S."/>
            <person name="Sirot L."/>
            <person name="Sirota M."/>
            <person name="Sisneros N.B."/>
            <person name="Smith C.D."/>
            <person name="Smith T.F."/>
            <person name="Spieth J."/>
            <person name="Stage D.E."/>
            <person name="Stark A."/>
            <person name="Stephan W."/>
            <person name="Strausberg R.L."/>
            <person name="Strempel S."/>
            <person name="Sturgill D."/>
            <person name="Sutton G."/>
            <person name="Sutton G.G."/>
            <person name="Tao W."/>
            <person name="Teichmann S."/>
            <person name="Tobari Y.N."/>
            <person name="Tomimura Y."/>
            <person name="Tsolas J.M."/>
            <person name="Valente V.L."/>
            <person name="Venter E."/>
            <person name="Venter J.C."/>
            <person name="Vicario S."/>
            <person name="Vieira F.G."/>
            <person name="Vilella A.J."/>
            <person name="Villasante A."/>
            <person name="Walenz B."/>
            <person name="Wang J."/>
            <person name="Wasserman M."/>
            <person name="Watts T."/>
            <person name="Wilson D."/>
            <person name="Wilson R.K."/>
            <person name="Wing R.A."/>
            <person name="Wolfner M.F."/>
            <person name="Wong A."/>
            <person name="Wong G.K."/>
            <person name="Wu C.I."/>
            <person name="Wu G."/>
            <person name="Yamamoto D."/>
            <person name="Yang H.P."/>
            <person name="Yang S.P."/>
            <person name="Yorke J.A."/>
            <person name="Yoshida K."/>
            <person name="Zdobnov E."/>
            <person name="Zhang P."/>
            <person name="Zhang Y."/>
            <person name="Zimin A.V."/>
            <person name="Baldwin J."/>
            <person name="Abdouelleil A."/>
            <person name="Abdulkadir J."/>
            <person name="Abebe A."/>
            <person name="Abera B."/>
            <person name="Abreu J."/>
            <person name="Acer S.C."/>
            <person name="Aftuck L."/>
            <person name="Alexander A."/>
            <person name="An P."/>
            <person name="Anderson E."/>
            <person name="Anderson S."/>
            <person name="Arachi H."/>
            <person name="Azer M."/>
            <person name="Bachantsang P."/>
            <person name="Barry A."/>
            <person name="Bayul T."/>
            <person name="Berlin A."/>
            <person name="Bessette D."/>
            <person name="Bloom T."/>
            <person name="Blye J."/>
            <person name="Boguslavskiy L."/>
            <person name="Bonnet C."/>
            <person name="Boukhgalter B."/>
            <person name="Bourzgui I."/>
            <person name="Brown A."/>
            <person name="Cahill P."/>
            <person name="Channer S."/>
            <person name="Cheshatsang Y."/>
            <person name="Chuda L."/>
            <person name="Citroen M."/>
            <person name="Collymore A."/>
            <person name="Cooke P."/>
            <person name="Costello M."/>
            <person name="D'Aco K."/>
            <person name="Daza R."/>
            <person name="De Haan G."/>
            <person name="DeGray S."/>
            <person name="DeMaso C."/>
            <person name="Dhargay N."/>
            <person name="Dooley K."/>
            <person name="Dooley E."/>
            <person name="Doricent M."/>
            <person name="Dorje P."/>
            <person name="Dorjee K."/>
            <person name="Dupes A."/>
            <person name="Elong R."/>
            <person name="Falk J."/>
            <person name="Farina A."/>
            <person name="Faro S."/>
            <person name="Ferguson D."/>
            <person name="Fisher S."/>
            <person name="Foley C.D."/>
            <person name="Franke A."/>
            <person name="Friedrich D."/>
            <person name="Gadbois L."/>
            <person name="Gearin G."/>
            <person name="Gearin C.R."/>
            <person name="Giannoukos G."/>
            <person name="Goode T."/>
            <person name="Graham J."/>
            <person name="Grandbois E."/>
            <person name="Grewal S."/>
            <person name="Gyaltsen K."/>
            <person name="Hafez N."/>
            <person name="Hagos B."/>
            <person name="Hall J."/>
            <person name="Henson C."/>
            <person name="Hollinger A."/>
            <person name="Honan T."/>
            <person name="Huard M.D."/>
            <person name="Hughes L."/>
            <person name="Hurhula B."/>
            <person name="Husby M.E."/>
            <person name="Kamat A."/>
            <person name="Kanga B."/>
            <person name="Kashin S."/>
            <person name="Khazanovich D."/>
            <person name="Kisner P."/>
            <person name="Lance K."/>
            <person name="Lara M."/>
            <person name="Lee W."/>
            <person name="Lennon N."/>
            <person name="Letendre F."/>
            <person name="LeVine R."/>
            <person name="Lipovsky A."/>
            <person name="Liu X."/>
            <person name="Liu J."/>
            <person name="Liu S."/>
            <person name="Lokyitsang T."/>
            <person name="Lokyitsang Y."/>
            <person name="Lubonja R."/>
            <person name="Lui A."/>
            <person name="MacDonald P."/>
            <person name="Magnisalis V."/>
            <person name="Maru K."/>
            <person name="Matthews C."/>
            <person name="McCusker W."/>
            <person name="McDonough S."/>
            <person name="Mehta T."/>
            <person name="Meldrim J."/>
            <person name="Meneus L."/>
            <person name="Mihai O."/>
            <person name="Mihalev A."/>
            <person name="Mihova T."/>
            <person name="Mittelman R."/>
            <person name="Mlenga V."/>
            <person name="Montmayeur A."/>
            <person name="Mulrain L."/>
            <person name="Navidi A."/>
            <person name="Naylor J."/>
            <person name="Negash T."/>
            <person name="Nguyen T."/>
            <person name="Nguyen N."/>
            <person name="Nicol R."/>
            <person name="Norbu C."/>
            <person name="Norbu N."/>
            <person name="Novod N."/>
            <person name="O'Neill B."/>
            <person name="Osman S."/>
            <person name="Markiewicz E."/>
            <person name="Oyono O.L."/>
            <person name="Patti C."/>
            <person name="Phunkhang P."/>
            <person name="Pierre F."/>
            <person name="Priest M."/>
            <person name="Raghuraman S."/>
            <person name="Rege F."/>
            <person name="Reyes R."/>
            <person name="Rise C."/>
            <person name="Rogov P."/>
            <person name="Ross K."/>
            <person name="Ryan E."/>
            <person name="Settipalli S."/>
            <person name="Shea T."/>
            <person name="Sherpa N."/>
            <person name="Shi L."/>
            <person name="Shih D."/>
            <person name="Sparrow T."/>
            <person name="Spaulding J."/>
            <person name="Stalker J."/>
            <person name="Stange-Thomann N."/>
            <person name="Stavropoulos S."/>
            <person name="Stone C."/>
            <person name="Strader C."/>
            <person name="Tesfaye S."/>
            <person name="Thomson T."/>
            <person name="Thoulutsang Y."/>
            <person name="Thoulutsang D."/>
            <person name="Topham K."/>
            <person name="Topping I."/>
            <person name="Tsamla T."/>
            <person name="Vassiliev H."/>
            <person name="Vo A."/>
            <person name="Wangchuk T."/>
            <person name="Wangdi T."/>
            <person name="Weiand M."/>
            <person name="Wilkinson J."/>
            <person name="Wilson A."/>
            <person name="Yadav S."/>
            <person name="Young G."/>
            <person name="Yu Q."/>
            <person name="Zembek L."/>
            <person name="Zhong D."/>
            <person name="Zimmer A."/>
            <person name="Zwirko Z."/>
            <person name="Jaffe D.B."/>
            <person name="Alvarez P."/>
            <person name="Brockman W."/>
            <person name="Butler J."/>
            <person name="Chin C."/>
            <person name="Gnerre S."/>
            <person name="Grabherr M."/>
            <person name="Kleber M."/>
            <person name="Mauceli E."/>
            <person name="MacCallum I."/>
        </authorList>
    </citation>
    <scope>NUCLEOTIDE SEQUENCE [LARGE SCALE GENOMIC DNA]</scope>
    <source>
        <strain evidence="5">Tucson 15010-1051.87</strain>
    </source>
</reference>
<keyword evidence="3" id="KW-0472">Membrane</keyword>
<keyword evidence="5" id="KW-1185">Reference proteome</keyword>
<dbReference type="InParanoid" id="B4LMT3"/>
<dbReference type="PANTHER" id="PTHR43157">
    <property type="entry name" value="PHOSPHATIDYLINOSITOL-GLYCAN BIOSYNTHESIS CLASS F PROTEIN-RELATED"/>
    <property type="match status" value="1"/>
</dbReference>
<dbReference type="STRING" id="7244.B4LMT3"/>
<dbReference type="KEGG" id="dvi:6626793"/>
<proteinExistence type="inferred from homology"/>
<name>B4LMT3_DROVI</name>
<feature type="transmembrane region" description="Helical" evidence="3">
    <location>
        <begin position="12"/>
        <end position="30"/>
    </location>
</feature>
<evidence type="ECO:0000313" key="5">
    <source>
        <dbReference type="Proteomes" id="UP000008792"/>
    </source>
</evidence>
<dbReference type="SMR" id="B4LMT3"/>
<gene>
    <name evidence="4" type="primary">Dvir\GJ21805</name>
    <name evidence="4" type="ORF">Dvir_GJ21805</name>
</gene>
<keyword evidence="1 4" id="KW-0560">Oxidoreductase</keyword>
<dbReference type="OrthoDB" id="191139at2759"/>
<evidence type="ECO:0000256" key="1">
    <source>
        <dbReference type="ARBA" id="ARBA00023002"/>
    </source>
</evidence>
<dbReference type="AlphaFoldDB" id="B4LMT3"/>
<dbReference type="InterPro" id="IPR036291">
    <property type="entry name" value="NAD(P)-bd_dom_sf"/>
</dbReference>
<dbReference type="Gene3D" id="3.40.50.720">
    <property type="entry name" value="NAD(P)-binding Rossmann-like Domain"/>
    <property type="match status" value="1"/>
</dbReference>
<dbReference type="HOGENOM" id="CLU_010194_44_5_1"/>
<evidence type="ECO:0000313" key="4">
    <source>
        <dbReference type="EMBL" id="EDW61024.2"/>
    </source>
</evidence>
<accession>B4LMT3</accession>
<dbReference type="InterPro" id="IPR002347">
    <property type="entry name" value="SDR_fam"/>
</dbReference>
<sequence length="367" mass="40826">MCISADIQTLMLTMLILLFIIGIVVCGFIFSKTTKGIPKSWFEWKTEFRYQYLGIVGLIHDARYASRDRVVLYKQPDRIAVITGGNRGIGLRIVEKLLACDMTVVMGVRDPRSAEVAVGGIVDLSQTKGKLICEQLDVGDLKSVRAFAERISQKYQKIDLLLNNAGIMFAPFKLTADGYESHFAINYLGHFMLTHLLLPKLRAAGQKGKNARIVNVSSCVNLIGRINYKDINGLKNYYPGTAYSQSKLAQILFTRHLQTLLDAEKAHVQVNVVHPGIVDTDLFEHSATTAVPFFKKIFFKTPERGSRTVVFAAIDPSIEGLGGTYLSNGGKGPFHADAKQPEKCEKLFQHSCDLLKIKQYGNGEYTL</sequence>
<dbReference type="Proteomes" id="UP000008792">
    <property type="component" value="Unassembled WGS sequence"/>
</dbReference>
<dbReference type="GO" id="GO:0016491">
    <property type="term" value="F:oxidoreductase activity"/>
    <property type="evidence" value="ECO:0007669"/>
    <property type="project" value="UniProtKB-KW"/>
</dbReference>
<dbReference type="PANTHER" id="PTHR43157:SF31">
    <property type="entry name" value="PHOSPHATIDYLINOSITOL-GLYCAN BIOSYNTHESIS CLASS F PROTEIN"/>
    <property type="match status" value="1"/>
</dbReference>
<dbReference type="PRINTS" id="PR00081">
    <property type="entry name" value="GDHRDH"/>
</dbReference>
<comment type="similarity">
    <text evidence="2">Belongs to the short-chain dehydrogenases/reductases (SDR) family.</text>
</comment>
<keyword evidence="3" id="KW-0812">Transmembrane</keyword>
<evidence type="ECO:0000256" key="3">
    <source>
        <dbReference type="SAM" id="Phobius"/>
    </source>
</evidence>
<dbReference type="CDD" id="cd05327">
    <property type="entry name" value="retinol-DH_like_SDR_c_like"/>
    <property type="match status" value="1"/>
</dbReference>
<dbReference type="Pfam" id="PF00106">
    <property type="entry name" value="adh_short"/>
    <property type="match status" value="1"/>
</dbReference>
<evidence type="ECO:0000256" key="2">
    <source>
        <dbReference type="RuleBase" id="RU000363"/>
    </source>
</evidence>
<keyword evidence="3" id="KW-1133">Transmembrane helix</keyword>